<feature type="binding site" evidence="5">
    <location>
        <position position="67"/>
    </location>
    <ligand>
        <name>Mg(2+)</name>
        <dbReference type="ChEBI" id="CHEBI:18420"/>
    </ligand>
</feature>
<keyword evidence="5" id="KW-0479">Metal-binding</keyword>
<keyword evidence="3 5" id="KW-0460">Magnesium</keyword>
<accession>A0ABS5CH03</accession>
<dbReference type="SUPFAM" id="SSF54593">
    <property type="entry name" value="Glyoxalase/Bleomycin resistance protein/Dihydroxybiphenyl dioxygenase"/>
    <property type="match status" value="1"/>
</dbReference>
<evidence type="ECO:0000256" key="5">
    <source>
        <dbReference type="HAMAP-Rule" id="MF_01512"/>
    </source>
</evidence>
<comment type="caution">
    <text evidence="7">The sequence shown here is derived from an EMBL/GenBank/DDBJ whole genome shotgun (WGS) entry which is preliminary data.</text>
</comment>
<comment type="subcellular location">
    <subcellularLocation>
        <location evidence="5">Cytoplasm</location>
    </subcellularLocation>
</comment>
<comment type="subunit">
    <text evidence="5">Homodimer.</text>
</comment>
<evidence type="ECO:0000256" key="2">
    <source>
        <dbReference type="ARBA" id="ARBA00022679"/>
    </source>
</evidence>
<evidence type="ECO:0000256" key="4">
    <source>
        <dbReference type="ARBA" id="ARBA00023251"/>
    </source>
</evidence>
<organism evidence="7 8">
    <name type="scientific">Paenibacillus lignilyticus</name>
    <dbReference type="NCBI Taxonomy" id="1172615"/>
    <lineage>
        <taxon>Bacteria</taxon>
        <taxon>Bacillati</taxon>
        <taxon>Bacillota</taxon>
        <taxon>Bacilli</taxon>
        <taxon>Bacillales</taxon>
        <taxon>Paenibacillaceae</taxon>
        <taxon>Paenibacillus</taxon>
    </lineage>
</organism>
<feature type="binding site" evidence="5">
    <location>
        <position position="116"/>
    </location>
    <ligand>
        <name>Mg(2+)</name>
        <dbReference type="ChEBI" id="CHEBI:18420"/>
    </ligand>
</feature>
<dbReference type="PANTHER" id="PTHR21366">
    <property type="entry name" value="GLYOXALASE FAMILY PROTEIN"/>
    <property type="match status" value="1"/>
</dbReference>
<protein>
    <recommendedName>
        <fullName evidence="5">Metallothiol transferase FosB</fullName>
        <ecNumber evidence="5">2.5.1.-</ecNumber>
    </recommendedName>
    <alternativeName>
        <fullName evidence="5">Fosfomycin resistance protein</fullName>
    </alternativeName>
</protein>
<sequence length="140" mass="16294">MQPERINHLCFSVSSLERSVSFYEQVFGAKLLVVGRSLAYFDLFGLWVALNEERDIPRHEIHQSYTHMAFTIAEADFDAWLAKLEGLGVNMLPGRSREAEDRRSIYFADPDGHKFELHTGTLEERLAHYRNTKPHMTFYT</sequence>
<evidence type="ECO:0000256" key="1">
    <source>
        <dbReference type="ARBA" id="ARBA00022490"/>
    </source>
</evidence>
<dbReference type="Gene3D" id="3.10.180.10">
    <property type="entry name" value="2,3-Dihydroxybiphenyl 1,2-Dioxygenase, domain 1"/>
    <property type="match status" value="1"/>
</dbReference>
<dbReference type="InterPro" id="IPR050383">
    <property type="entry name" value="GlyoxalaseI/FosfomycinResist"/>
</dbReference>
<keyword evidence="1 5" id="KW-0963">Cytoplasm</keyword>
<comment type="function">
    <text evidence="5">Metallothiol transferase which confers resistance to fosfomycin by catalyzing the addition of a thiol cofactor to fosfomycin. L-cysteine is probably the physiological thiol donor.</text>
</comment>
<dbReference type="InterPro" id="IPR022858">
    <property type="entry name" value="Metallothiol_Trafse_FosB"/>
</dbReference>
<comment type="similarity">
    <text evidence="5">Belongs to the fosfomycin resistance protein family. FosB subfamily.</text>
</comment>
<keyword evidence="4 5" id="KW-0046">Antibiotic resistance</keyword>
<reference evidence="7 8" key="1">
    <citation type="submission" date="2021-04" db="EMBL/GenBank/DDBJ databases">
        <title>Paenibacillus sp. DLE-14 whole genome sequence.</title>
        <authorList>
            <person name="Ham Y.J."/>
        </authorList>
    </citation>
    <scope>NUCLEOTIDE SEQUENCE [LARGE SCALE GENOMIC DNA]</scope>
    <source>
        <strain evidence="7 8">DLE-14</strain>
    </source>
</reference>
<dbReference type="InterPro" id="IPR037523">
    <property type="entry name" value="VOC_core"/>
</dbReference>
<proteinExistence type="inferred from homology"/>
<dbReference type="GO" id="GO:0016740">
    <property type="term" value="F:transferase activity"/>
    <property type="evidence" value="ECO:0007669"/>
    <property type="project" value="UniProtKB-KW"/>
</dbReference>
<dbReference type="PROSITE" id="PS51819">
    <property type="entry name" value="VOC"/>
    <property type="match status" value="1"/>
</dbReference>
<dbReference type="CDD" id="cd08363">
    <property type="entry name" value="FosB"/>
    <property type="match status" value="1"/>
</dbReference>
<dbReference type="EMBL" id="JAGKSP010000009">
    <property type="protein sequence ID" value="MBP3965109.1"/>
    <property type="molecule type" value="Genomic_DNA"/>
</dbReference>
<evidence type="ECO:0000259" key="6">
    <source>
        <dbReference type="PROSITE" id="PS51819"/>
    </source>
</evidence>
<feature type="domain" description="VOC" evidence="6">
    <location>
        <begin position="5"/>
        <end position="120"/>
    </location>
</feature>
<feature type="binding site" evidence="5">
    <location>
        <position position="8"/>
    </location>
    <ligand>
        <name>Mg(2+)</name>
        <dbReference type="ChEBI" id="CHEBI:18420"/>
    </ligand>
</feature>
<dbReference type="InterPro" id="IPR029068">
    <property type="entry name" value="Glyas_Bleomycin-R_OHBP_Dase"/>
</dbReference>
<evidence type="ECO:0000256" key="3">
    <source>
        <dbReference type="ARBA" id="ARBA00022842"/>
    </source>
</evidence>
<gene>
    <name evidence="5 7" type="primary">fosB</name>
    <name evidence="7" type="ORF">I8J30_20495</name>
</gene>
<evidence type="ECO:0000313" key="7">
    <source>
        <dbReference type="EMBL" id="MBP3965109.1"/>
    </source>
</evidence>
<dbReference type="PANTHER" id="PTHR21366:SF31">
    <property type="entry name" value="METALLOTHIOL TRANSFERASE FOSB"/>
    <property type="match status" value="1"/>
</dbReference>
<evidence type="ECO:0000313" key="8">
    <source>
        <dbReference type="Proteomes" id="UP000673394"/>
    </source>
</evidence>
<dbReference type="Proteomes" id="UP000673394">
    <property type="component" value="Unassembled WGS sequence"/>
</dbReference>
<dbReference type="Pfam" id="PF00903">
    <property type="entry name" value="Glyoxalase"/>
    <property type="match status" value="1"/>
</dbReference>
<keyword evidence="2 5" id="KW-0808">Transferase</keyword>
<comment type="cofactor">
    <cofactor evidence="5">
        <name>Mg(2+)</name>
        <dbReference type="ChEBI" id="CHEBI:18420"/>
    </cofactor>
</comment>
<keyword evidence="8" id="KW-1185">Reference proteome</keyword>
<name>A0ABS5CH03_9BACL</name>
<dbReference type="EC" id="2.5.1.-" evidence="5"/>
<dbReference type="RefSeq" id="WP_210661300.1">
    <property type="nucleotide sequence ID" value="NZ_JAGKSP010000009.1"/>
</dbReference>
<dbReference type="InterPro" id="IPR004360">
    <property type="entry name" value="Glyas_Fos-R_dOase_dom"/>
</dbReference>
<dbReference type="HAMAP" id="MF_01512">
    <property type="entry name" value="FosB"/>
    <property type="match status" value="1"/>
</dbReference>
<dbReference type="NCBIfam" id="NF003152">
    <property type="entry name" value="PRK04101.1"/>
    <property type="match status" value="1"/>
</dbReference>